<gene>
    <name evidence="1" type="ORF">GKE73_10970</name>
</gene>
<dbReference type="RefSeq" id="WP_230370366.1">
    <property type="nucleotide sequence ID" value="NZ_WLYX01000001.1"/>
</dbReference>
<reference evidence="1 2" key="1">
    <citation type="submission" date="2019-11" db="EMBL/GenBank/DDBJ databases">
        <title>Draft genome sequence of Paludibacterium sp. dN18-1.</title>
        <authorList>
            <person name="Im W.-T."/>
        </authorList>
    </citation>
    <scope>NUCLEOTIDE SEQUENCE [LARGE SCALE GENOMIC DNA]</scope>
    <source>
        <strain evidence="2">dN 18-1</strain>
    </source>
</reference>
<keyword evidence="2" id="KW-1185">Reference proteome</keyword>
<dbReference type="EMBL" id="WLYX01000001">
    <property type="protein sequence ID" value="MTD33437.1"/>
    <property type="molecule type" value="Genomic_DNA"/>
</dbReference>
<evidence type="ECO:0000313" key="1">
    <source>
        <dbReference type="EMBL" id="MTD33437.1"/>
    </source>
</evidence>
<name>A0A844GEW3_9NEIS</name>
<accession>A0A844GEW3</accession>
<dbReference type="AlphaFoldDB" id="A0A844GEW3"/>
<proteinExistence type="predicted"/>
<protein>
    <submittedName>
        <fullName evidence="1">Uncharacterized protein</fullName>
    </submittedName>
</protein>
<evidence type="ECO:0000313" key="2">
    <source>
        <dbReference type="Proteomes" id="UP000446658"/>
    </source>
</evidence>
<organism evidence="1 2">
    <name type="scientific">Paludibacterium denitrificans</name>
    <dbReference type="NCBI Taxonomy" id="2675226"/>
    <lineage>
        <taxon>Bacteria</taxon>
        <taxon>Pseudomonadati</taxon>
        <taxon>Pseudomonadota</taxon>
        <taxon>Betaproteobacteria</taxon>
        <taxon>Neisseriales</taxon>
        <taxon>Chromobacteriaceae</taxon>
        <taxon>Paludibacterium</taxon>
    </lineage>
</organism>
<comment type="caution">
    <text evidence="1">The sequence shown here is derived from an EMBL/GenBank/DDBJ whole genome shotgun (WGS) entry which is preliminary data.</text>
</comment>
<dbReference type="Proteomes" id="UP000446658">
    <property type="component" value="Unassembled WGS sequence"/>
</dbReference>
<sequence>MVSLQSCPLVAAIQPSLGLSCHIHQYGQSPSQQRDTTGYDCSTNTCHKPSGIEGPLTVTPWSANSPLRAIDEQFDLAYPHEVPQEAISLNGEGIEFDFHVELSPKANAMGRIEYMILYQIKHSLLSNSCQLETIPKMEEWWG</sequence>